<proteinExistence type="predicted"/>
<reference evidence="1" key="1">
    <citation type="submission" date="2018-11" db="EMBL/GenBank/DDBJ databases">
        <title>Genomics analysis of Putative Virulence Factors on Adhesion and Cytotoxicity for Cronobacter spp.</title>
        <authorList>
            <person name="Cui J."/>
        </authorList>
    </citation>
    <scope>NUCLEOTIDE SEQUENCE</scope>
    <source>
        <strain evidence="1">SD69</strain>
    </source>
</reference>
<evidence type="ECO:0000313" key="1">
    <source>
        <dbReference type="EMBL" id="NCH89242.1"/>
    </source>
</evidence>
<evidence type="ECO:0000313" key="2">
    <source>
        <dbReference type="Proteomes" id="UP000778262"/>
    </source>
</evidence>
<sequence length="608" mass="66643">MLNPNARSLYTSALTPPPGMIFDEAIATTFSMDPACLLEAPVYLALLAADGVAEPDPLAVLEALRRYSDRITVYVQRGRILLPESMRPNPLVSFLEPMITEVSAPGGGVFHPKIWALRFISPEQDRVFYRLMVLTRNMTNDRSWDLSLQLEGVVGRKKQPVNKPLAHLLRLLPQLASRDIGAGKITQAQRFADELYRVEWELPAGFGELAFYLPGVKAFRWTPPDSLRMAVISPFCSDDALQDLANTTRCASALISCPEALAALKPETLGLFAQTLHLDDAAETDDGEERMSETAAARLASGLHAKAYLFETQYYSRFTHLVVGSANATNAALNAAKNIEFLVELKGRLRDVGGMDQLLGEEGLGEYLVDFQPEELPPADAEGLAASEALECARACLAALPLSLACEPTDDEALWRLALQGKLPALERIASLRAWPVTVFSEQAVSLPTNGAEGPFSLGAFSLRAVTGLVAFEITTAQPALSVRFVLNLSVAGIPEARNAAILQSVINNHDGFLRYLLLLLGNEDTEFRFSAQRCAVAGWLAHLASGEEFPLLEELTRAWSRYPERLHAIGKLVRELRQDNPTAVIPDDFLTLWTVFETAMKEAADDR</sequence>
<comment type="caution">
    <text evidence="1">The sequence shown here is derived from an EMBL/GenBank/DDBJ whole genome shotgun (WGS) entry which is preliminary data.</text>
</comment>
<name>A0A9Q4T9M2_9ENTR</name>
<dbReference type="RefSeq" id="WP_161591326.1">
    <property type="nucleotide sequence ID" value="NZ_RPBY01000007.1"/>
</dbReference>
<evidence type="ECO:0008006" key="3">
    <source>
        <dbReference type="Google" id="ProtNLM"/>
    </source>
</evidence>
<organism evidence="1 2">
    <name type="scientific">Cronobacter dublinensis</name>
    <dbReference type="NCBI Taxonomy" id="413497"/>
    <lineage>
        <taxon>Bacteria</taxon>
        <taxon>Pseudomonadati</taxon>
        <taxon>Pseudomonadota</taxon>
        <taxon>Gammaproteobacteria</taxon>
        <taxon>Enterobacterales</taxon>
        <taxon>Enterobacteriaceae</taxon>
        <taxon>Cronobacter</taxon>
    </lineage>
</organism>
<accession>A0A9Q4T9M2</accession>
<gene>
    <name evidence="1" type="ORF">EHJ13_17660</name>
</gene>
<dbReference type="Gene3D" id="3.30.870.10">
    <property type="entry name" value="Endonuclease Chain A"/>
    <property type="match status" value="1"/>
</dbReference>
<dbReference type="Proteomes" id="UP000778262">
    <property type="component" value="Unassembled WGS sequence"/>
</dbReference>
<dbReference type="EMBL" id="RPBY01000007">
    <property type="protein sequence ID" value="NCH89242.1"/>
    <property type="molecule type" value="Genomic_DNA"/>
</dbReference>
<protein>
    <recommendedName>
        <fullName evidence="3">PLD phosphodiesterase domain-containing protein</fullName>
    </recommendedName>
</protein>
<dbReference type="AlphaFoldDB" id="A0A9Q4T9M2"/>